<name>A0A3B0YM80_9ZZZZ</name>
<dbReference type="AlphaFoldDB" id="A0A3B0YM80"/>
<accession>A0A3B0YM80</accession>
<reference evidence="1" key="1">
    <citation type="submission" date="2018-06" db="EMBL/GenBank/DDBJ databases">
        <authorList>
            <person name="Zhirakovskaya E."/>
        </authorList>
    </citation>
    <scope>NUCLEOTIDE SEQUENCE</scope>
</reference>
<gene>
    <name evidence="1" type="ORF">MNBD_GAMMA12-3205</name>
</gene>
<organism evidence="1">
    <name type="scientific">hydrothermal vent metagenome</name>
    <dbReference type="NCBI Taxonomy" id="652676"/>
    <lineage>
        <taxon>unclassified sequences</taxon>
        <taxon>metagenomes</taxon>
        <taxon>ecological metagenomes</taxon>
    </lineage>
</organism>
<dbReference type="EMBL" id="UOFL01000135">
    <property type="protein sequence ID" value="VAW77750.1"/>
    <property type="molecule type" value="Genomic_DNA"/>
</dbReference>
<evidence type="ECO:0000313" key="1">
    <source>
        <dbReference type="EMBL" id="VAW77750.1"/>
    </source>
</evidence>
<proteinExistence type="predicted"/>
<protein>
    <submittedName>
        <fullName evidence="1">Uncharacterized protein</fullName>
    </submittedName>
</protein>
<sequence length="96" mass="11298">MFKYFRKKKNKQLTEVLNKVINHLETSEESVYSVLGPEKIIAILKSTIESLSCYEKFDKLELKVLFAVTSDIQEISLRNNWAEEFIELASEFDEYI</sequence>